<gene>
    <name evidence="3" type="ORF">JCM19300_3613</name>
</gene>
<dbReference type="Proteomes" id="UP000029644">
    <property type="component" value="Unassembled WGS sequence"/>
</dbReference>
<dbReference type="Gene3D" id="2.60.120.620">
    <property type="entry name" value="q2cbj1_9rhob like domain"/>
    <property type="match status" value="1"/>
</dbReference>
<evidence type="ECO:0000259" key="2">
    <source>
        <dbReference type="Pfam" id="PF25583"/>
    </source>
</evidence>
<evidence type="ECO:0000259" key="1">
    <source>
        <dbReference type="Pfam" id="PF13280"/>
    </source>
</evidence>
<dbReference type="InterPro" id="IPR008775">
    <property type="entry name" value="Phytyl_CoA_dOase-like"/>
</dbReference>
<dbReference type="Pfam" id="PF13280">
    <property type="entry name" value="WYL"/>
    <property type="match status" value="1"/>
</dbReference>
<comment type="caution">
    <text evidence="3">The sequence shown here is derived from an EMBL/GenBank/DDBJ whole genome shotgun (WGS) entry which is preliminary data.</text>
</comment>
<dbReference type="EMBL" id="BBNQ01000001">
    <property type="protein sequence ID" value="GAL60675.1"/>
    <property type="molecule type" value="Genomic_DNA"/>
</dbReference>
<name>A0A090V6Y3_9FLAO</name>
<dbReference type="PANTHER" id="PTHR34580:SF9">
    <property type="entry name" value="SLL5097 PROTEIN"/>
    <property type="match status" value="1"/>
</dbReference>
<proteinExistence type="predicted"/>
<reference evidence="3 4" key="1">
    <citation type="journal article" date="2014" name="Genome Announc.">
        <title>Draft Genome Sequences of Marine Flavobacterium Algibacter lectus Strains SS8 and NR4.</title>
        <authorList>
            <person name="Takatani N."/>
            <person name="Nakanishi M."/>
            <person name="Meirelles P."/>
            <person name="Mino S."/>
            <person name="Suda W."/>
            <person name="Oshima K."/>
            <person name="Hattori M."/>
            <person name="Ohkuma M."/>
            <person name="Hosokawa M."/>
            <person name="Miyashita K."/>
            <person name="Thompson F.L."/>
            <person name="Niwa A."/>
            <person name="Sawabe T."/>
            <person name="Sawabe T."/>
        </authorList>
    </citation>
    <scope>NUCLEOTIDE SEQUENCE [LARGE SCALE GENOMIC DNA]</scope>
    <source>
        <strain evidence="3 4">JCM 19300</strain>
    </source>
</reference>
<dbReference type="Pfam" id="PF25583">
    <property type="entry name" value="WCX"/>
    <property type="match status" value="1"/>
</dbReference>
<dbReference type="GO" id="GO:0016706">
    <property type="term" value="F:2-oxoglutarate-dependent dioxygenase activity"/>
    <property type="evidence" value="ECO:0007669"/>
    <property type="project" value="UniProtKB-ARBA"/>
</dbReference>
<feature type="domain" description="WYL" evidence="1">
    <location>
        <begin position="155"/>
        <end position="220"/>
    </location>
</feature>
<dbReference type="InterPro" id="IPR057727">
    <property type="entry name" value="WCX_dom"/>
</dbReference>
<sequence>MAVNKNALIRYKTIDKCLQNNFKQWTLNDLIEAVSDALYDYEGKDIDVSKRTVQLDLQMMRSDKLGYNAPIVVYNRKFYKYDADDYSITNSPISNQDLTKLSEAVSFLKQFQGFSHFDELSSMVQKLENHVYTQKTNEKSLIDFEKNENLKGLKYLDKLYQYILKKAAIDITYQSFKARQESTFTFHPYLLKEFRNRWFIIGKRNKNEGLMNLALDRIIALNKSENSFLPDVTFDSETYYKDVIGVSVSPHLEPDPVLLYVNHKHAPYVLTKPFHHSQREVSRDNYGVTIALDVQLNFELEKEILGLGEGVKVIAPERLKRNIKERLYDAVDAYETEINDKNLQTIAKRLEHKGFGILNHIYTKRDIRKLKTNLDSYIKEHNEQAFGMREVLKKIPKLKDTLFNKNFKKLIKSIDKDVFLTKAIYFDKSPKDNWYVTWHQDVPINVLEKTEVDGFKSWTNKKGVISVCPPENISKNTFAMRIHLDDTTNKNGALKVIPGSHNKRLNDEEIKLISNNSIPFISEIAAGGVQLIKPLLLHASSPTIVQKRRRVLHLEFSSIKLPNGLQYAEHQTL</sequence>
<dbReference type="PANTHER" id="PTHR34580">
    <property type="match status" value="1"/>
</dbReference>
<dbReference type="AlphaFoldDB" id="A0A090V6Y3"/>
<accession>A0A090V6Y3</accession>
<dbReference type="SUPFAM" id="SSF51197">
    <property type="entry name" value="Clavaminate synthase-like"/>
    <property type="match status" value="1"/>
</dbReference>
<dbReference type="PROSITE" id="PS52050">
    <property type="entry name" value="WYL"/>
    <property type="match status" value="1"/>
</dbReference>
<organism evidence="3 4">
    <name type="scientific">Algibacter lectus</name>
    <dbReference type="NCBI Taxonomy" id="221126"/>
    <lineage>
        <taxon>Bacteria</taxon>
        <taxon>Pseudomonadati</taxon>
        <taxon>Bacteroidota</taxon>
        <taxon>Flavobacteriia</taxon>
        <taxon>Flavobacteriales</taxon>
        <taxon>Flavobacteriaceae</taxon>
        <taxon>Algibacter</taxon>
    </lineage>
</organism>
<dbReference type="InterPro" id="IPR026881">
    <property type="entry name" value="WYL_dom"/>
</dbReference>
<protein>
    <submittedName>
        <fullName evidence="3">Putative transcriptional regulator</fullName>
    </submittedName>
</protein>
<dbReference type="OrthoDB" id="9791262at2"/>
<evidence type="ECO:0000313" key="4">
    <source>
        <dbReference type="Proteomes" id="UP000029644"/>
    </source>
</evidence>
<dbReference type="InterPro" id="IPR051534">
    <property type="entry name" value="CBASS_pafABC_assoc_protein"/>
</dbReference>
<feature type="domain" description="WCX" evidence="2">
    <location>
        <begin position="258"/>
        <end position="327"/>
    </location>
</feature>
<dbReference type="RefSeq" id="WP_042502375.1">
    <property type="nucleotide sequence ID" value="NZ_BBNQ01000001.1"/>
</dbReference>
<evidence type="ECO:0000313" key="3">
    <source>
        <dbReference type="EMBL" id="GAL60675.1"/>
    </source>
</evidence>
<dbReference type="Pfam" id="PF05721">
    <property type="entry name" value="PhyH"/>
    <property type="match status" value="1"/>
</dbReference>